<organism evidence="1 2">
    <name type="scientific">Trachymyrmex cornetzi</name>
    <dbReference type="NCBI Taxonomy" id="471704"/>
    <lineage>
        <taxon>Eukaryota</taxon>
        <taxon>Metazoa</taxon>
        <taxon>Ecdysozoa</taxon>
        <taxon>Arthropoda</taxon>
        <taxon>Hexapoda</taxon>
        <taxon>Insecta</taxon>
        <taxon>Pterygota</taxon>
        <taxon>Neoptera</taxon>
        <taxon>Endopterygota</taxon>
        <taxon>Hymenoptera</taxon>
        <taxon>Apocrita</taxon>
        <taxon>Aculeata</taxon>
        <taxon>Formicoidea</taxon>
        <taxon>Formicidae</taxon>
        <taxon>Myrmicinae</taxon>
        <taxon>Trachymyrmex</taxon>
    </lineage>
</organism>
<evidence type="ECO:0000313" key="1">
    <source>
        <dbReference type="EMBL" id="KYN27595.1"/>
    </source>
</evidence>
<dbReference type="EMBL" id="KQ978899">
    <property type="protein sequence ID" value="KYN27595.1"/>
    <property type="molecule type" value="Genomic_DNA"/>
</dbReference>
<dbReference type="SUPFAM" id="SSF56672">
    <property type="entry name" value="DNA/RNA polymerases"/>
    <property type="match status" value="1"/>
</dbReference>
<dbReference type="AlphaFoldDB" id="A0A151JMT4"/>
<sequence length="161" mass="18893">MPLPTSLREDLLWWKDIFEDFSQKNNIRSGLFALEIFSDASLTGWGTVCGGERSHGFWSPEERFFHINYLELLAIFHALRCFASHVRHSDILLRVDNWWPAQPWFPLFNRIMINRPIHFDPDPNMLMSPFRDVHPAWSRITLVAARLSGRLLRVEGSHAQH</sequence>
<gene>
    <name evidence="1" type="ORF">ALC57_02994</name>
</gene>
<dbReference type="GO" id="GO:0071897">
    <property type="term" value="P:DNA biosynthetic process"/>
    <property type="evidence" value="ECO:0007669"/>
    <property type="project" value="UniProtKB-ARBA"/>
</dbReference>
<evidence type="ECO:0000313" key="2">
    <source>
        <dbReference type="Proteomes" id="UP000078492"/>
    </source>
</evidence>
<name>A0A151JMT4_9HYME</name>
<reference evidence="1 2" key="1">
    <citation type="submission" date="2015-09" db="EMBL/GenBank/DDBJ databases">
        <title>Trachymyrmex cornetzi WGS genome.</title>
        <authorList>
            <person name="Nygaard S."/>
            <person name="Hu H."/>
            <person name="Boomsma J."/>
            <person name="Zhang G."/>
        </authorList>
    </citation>
    <scope>NUCLEOTIDE SEQUENCE [LARGE SCALE GENOMIC DNA]</scope>
    <source>
        <strain evidence="1">Tcor2-1</strain>
        <tissue evidence="1">Whole body</tissue>
    </source>
</reference>
<dbReference type="Proteomes" id="UP000078492">
    <property type="component" value="Unassembled WGS sequence"/>
</dbReference>
<proteinExistence type="predicted"/>
<keyword evidence="2" id="KW-1185">Reference proteome</keyword>
<dbReference type="InterPro" id="IPR043502">
    <property type="entry name" value="DNA/RNA_pol_sf"/>
</dbReference>
<protein>
    <recommendedName>
        <fullName evidence="3">RNase H type-1 domain-containing protein</fullName>
    </recommendedName>
</protein>
<evidence type="ECO:0008006" key="3">
    <source>
        <dbReference type="Google" id="ProtNLM"/>
    </source>
</evidence>
<accession>A0A151JMT4</accession>
<dbReference type="CDD" id="cd09275">
    <property type="entry name" value="RNase_HI_RT_DIRS1"/>
    <property type="match status" value="1"/>
</dbReference>
<dbReference type="STRING" id="471704.A0A151JMT4"/>